<evidence type="ECO:0000256" key="4">
    <source>
        <dbReference type="ARBA" id="ARBA00022833"/>
    </source>
</evidence>
<keyword evidence="4" id="KW-0862">Zinc</keyword>
<evidence type="ECO:0000313" key="7">
    <source>
        <dbReference type="Proteomes" id="UP000183997"/>
    </source>
</evidence>
<dbReference type="Pfam" id="PF02633">
    <property type="entry name" value="Creatininase"/>
    <property type="match status" value="1"/>
</dbReference>
<dbReference type="InterPro" id="IPR003785">
    <property type="entry name" value="Creatininase/forma_Hydrolase"/>
</dbReference>
<protein>
    <submittedName>
        <fullName evidence="6">Creatinine amidohydrolase</fullName>
    </submittedName>
</protein>
<dbReference type="RefSeq" id="WP_072910445.1">
    <property type="nucleotide sequence ID" value="NZ_FRAR01000004.1"/>
</dbReference>
<evidence type="ECO:0000256" key="5">
    <source>
        <dbReference type="ARBA" id="ARBA00024029"/>
    </source>
</evidence>
<reference evidence="7" key="1">
    <citation type="submission" date="2016-11" db="EMBL/GenBank/DDBJ databases">
        <authorList>
            <person name="Varghese N."/>
            <person name="Submissions S."/>
        </authorList>
    </citation>
    <scope>NUCLEOTIDE SEQUENCE [LARGE SCALE GENOMIC DNA]</scope>
    <source>
        <strain evidence="7">DSM 10349</strain>
    </source>
</reference>
<keyword evidence="3 6" id="KW-0378">Hydrolase</keyword>
<dbReference type="EMBL" id="FRAR01000004">
    <property type="protein sequence ID" value="SHJ97185.1"/>
    <property type="molecule type" value="Genomic_DNA"/>
</dbReference>
<dbReference type="PANTHER" id="PTHR35005:SF1">
    <property type="entry name" value="2-AMINO-5-FORMYLAMINO-6-RIBOSYLAMINOPYRIMIDIN-4(3H)-ONE 5'-MONOPHOSPHATE DEFORMYLASE"/>
    <property type="match status" value="1"/>
</dbReference>
<dbReference type="InterPro" id="IPR024087">
    <property type="entry name" value="Creatininase-like_sf"/>
</dbReference>
<evidence type="ECO:0000256" key="1">
    <source>
        <dbReference type="ARBA" id="ARBA00001947"/>
    </source>
</evidence>
<dbReference type="Proteomes" id="UP000183997">
    <property type="component" value="Unassembled WGS sequence"/>
</dbReference>
<dbReference type="PANTHER" id="PTHR35005">
    <property type="entry name" value="3-DEHYDRO-SCYLLO-INOSOSE HYDROLASE"/>
    <property type="match status" value="1"/>
</dbReference>
<gene>
    <name evidence="6" type="ORF">SAMN02745123_00238</name>
</gene>
<dbReference type="GO" id="GO:0009231">
    <property type="term" value="P:riboflavin biosynthetic process"/>
    <property type="evidence" value="ECO:0007669"/>
    <property type="project" value="TreeGrafter"/>
</dbReference>
<dbReference type="GO" id="GO:0016811">
    <property type="term" value="F:hydrolase activity, acting on carbon-nitrogen (but not peptide) bonds, in linear amides"/>
    <property type="evidence" value="ECO:0007669"/>
    <property type="project" value="TreeGrafter"/>
</dbReference>
<evidence type="ECO:0000313" key="6">
    <source>
        <dbReference type="EMBL" id="SHJ97185.1"/>
    </source>
</evidence>
<keyword evidence="7" id="KW-1185">Reference proteome</keyword>
<sequence>MSTLQKMTGHQYLNGSKYDKAILAVGSCENHGFHLPFGTDTFVSSMLAEKVAAEVPDLLVLPPINVGVSEHYAHFPFTLTLRYETLIAVLKDIMTSVIKNGIKKIFIMNGHDGNIAPIEVAARSIKMEYPEAKIVSLDAWWVTAGKLLPANTFEVWDGLGHAGEGETSIGLALFPELIEMEHARGVVPNLPDSVDIKWNFAELTDCGATGDPTKATQEKGKLMEEVLVKAVVTFFKDMEECNWKYNSPQSAL</sequence>
<accession>A0A1M6NNB9</accession>
<proteinExistence type="inferred from homology"/>
<dbReference type="STRING" id="1121421.SAMN02745123_00238"/>
<dbReference type="SUPFAM" id="SSF102215">
    <property type="entry name" value="Creatininase"/>
    <property type="match status" value="1"/>
</dbReference>
<comment type="similarity">
    <text evidence="5">Belongs to the creatininase superfamily.</text>
</comment>
<comment type="cofactor">
    <cofactor evidence="1">
        <name>Zn(2+)</name>
        <dbReference type="ChEBI" id="CHEBI:29105"/>
    </cofactor>
</comment>
<dbReference type="GO" id="GO:0046872">
    <property type="term" value="F:metal ion binding"/>
    <property type="evidence" value="ECO:0007669"/>
    <property type="project" value="UniProtKB-KW"/>
</dbReference>
<evidence type="ECO:0000256" key="2">
    <source>
        <dbReference type="ARBA" id="ARBA00022723"/>
    </source>
</evidence>
<dbReference type="Gene3D" id="3.40.50.10310">
    <property type="entry name" value="Creatininase"/>
    <property type="match status" value="1"/>
</dbReference>
<keyword evidence="2" id="KW-0479">Metal-binding</keyword>
<name>A0A1M6NNB9_9FIRM</name>
<organism evidence="6 7">
    <name type="scientific">Desulforamulus aeronauticus DSM 10349</name>
    <dbReference type="NCBI Taxonomy" id="1121421"/>
    <lineage>
        <taxon>Bacteria</taxon>
        <taxon>Bacillati</taxon>
        <taxon>Bacillota</taxon>
        <taxon>Clostridia</taxon>
        <taxon>Eubacteriales</taxon>
        <taxon>Peptococcaceae</taxon>
        <taxon>Desulforamulus</taxon>
    </lineage>
</organism>
<evidence type="ECO:0000256" key="3">
    <source>
        <dbReference type="ARBA" id="ARBA00022801"/>
    </source>
</evidence>
<dbReference type="AlphaFoldDB" id="A0A1M6NNB9"/>